<name>A0A8B7PMM0_HYAAZ</name>
<feature type="compositionally biased region" description="Low complexity" evidence="5">
    <location>
        <begin position="202"/>
        <end position="217"/>
    </location>
</feature>
<accession>A0A8B7PMM0</accession>
<dbReference type="SMART" id="SM00744">
    <property type="entry name" value="RINGv"/>
    <property type="match status" value="1"/>
</dbReference>
<feature type="region of interest" description="Disordered" evidence="5">
    <location>
        <begin position="808"/>
        <end position="841"/>
    </location>
</feature>
<dbReference type="OrthoDB" id="9984778at2759"/>
<dbReference type="InterPro" id="IPR011016">
    <property type="entry name" value="Znf_RING-CH"/>
</dbReference>
<dbReference type="SMART" id="SM00184">
    <property type="entry name" value="RING"/>
    <property type="match status" value="1"/>
</dbReference>
<reference evidence="8" key="1">
    <citation type="submission" date="2025-08" db="UniProtKB">
        <authorList>
            <consortium name="RefSeq"/>
        </authorList>
    </citation>
    <scope>IDENTIFICATION</scope>
    <source>
        <tissue evidence="8">Whole organism</tissue>
    </source>
</reference>
<dbReference type="RefSeq" id="XP_018027240.1">
    <property type="nucleotide sequence ID" value="XM_018171751.2"/>
</dbReference>
<evidence type="ECO:0000313" key="8">
    <source>
        <dbReference type="RefSeq" id="XP_018027240.1"/>
    </source>
</evidence>
<feature type="region of interest" description="Disordered" evidence="5">
    <location>
        <begin position="326"/>
        <end position="347"/>
    </location>
</feature>
<sequence>MSAVRSSSPNNLQELFPVAFAFESGHSPPLIRGQALSPTLEPDGLTTPRSAPHLPKTYYVTPQVYNEAPEQCPDNFTSNEANIEDLMNLLSSPHPLHDIEAQNDPEQEFPVMPLPDQASLFSSHEPRAASAHPLLNESGDEPLPSQSCRVVRLPCTPHPRSICSVKQGCKRLSSSASRKLKSRRSHSRQYVSSEVVEIEIYSQSDSSDDSSSSSDSPPESPVPVRNGAMSRRCSSRRVDDAPSAPDLQLDWLSSSDNDTDSDSVVELTNSMPARAVSVVDLTNESGDEQHTLERQNQSILAERRSLINADSSVPCVALKPLLLRDSDDSRPLENSSHPNINTSENHASFSGAHLHQNSLGAAGLSASATVGGEFNDHRTSNYNNQHRSSHANSEEFAHEAMEPAFTCARNSGNVGPRIAPDEPPASMTSREALTGTRHHSLPDFHVTRNRSQVPASNHNDPCFHRSLAEVRAPSAHTVGNAHLTATRPHRDYFQQFNNSTSGYRLASSPTRHTIDRQGPWVRSRRESAFSRLPLHHQSLWLSQQRAAEVNRMRMDPSYGMAPVDQVHLLPPRHYNSSSVYNRNFDYMGGEPDYSEPPPLSRSFSSGLEPQTPVSAAHMARDDVGNPPDMRMARLRAARNHLALPSGTAHNNGEHQRAVFAELDGDTIRTRWSDMDEGASTSHPFDAPASHHLGASAPHPLVASTSHPLGASVPHLLGASASHPLGASASHSLGSSASHPLGSSASQPLGSSASHPLGSSSSQPLGSSASHSFGSSASHSFGSSASHPLGALAASRSGHRRNFLLDRHLARPRHPSRGAFDGSGAAVSHHHHHHHHYNTSQQLPLNFPMPSFVPELPLPPPPPVFSFVSTERTDGYSMNPQGGPLDVSFAGFENIVRMMRLNQHRDSLLTVGASQATIERNTLAHRYIIRPKVGAEKCTVCLSDYENDENVRRLPCLHLFHTACIDQWLATSKRCPICRVDIEQHNAKLDCDTLDEPTPSFLASEMDDLRRVRRRSQFVALDEALGRRDPFIGGTEELDVTAGETSDPERRAPARDEYWYAGDEISSPAFRASTRRRPATLRGLLEWPRPANRPCSLFAPSSGARRENAFDSGGGGWDGHVQNGDTVRNSHLQDVDAGRNNNEASMDSHLQDVGAGMDGHFQDVETGMDSHFQDIETGMDSHFQEVEAGRSSHVQNGDDALPLDSNGNLSSSRVSQAATESTQQDHQTVTFVSFASLVPTATSEEATGASTSFSSDSQGLFDGACHSEPLSDSSSVLDENRVPGQQPNSGTRAMLSQDNVVYEGPHAENGDLSNIMLQDDMYMM</sequence>
<dbReference type="PANTHER" id="PTHR45676">
    <property type="entry name" value="RING-H2 FINGER PROTEIN ATL51-RELATED"/>
    <property type="match status" value="1"/>
</dbReference>
<feature type="region of interest" description="Disordered" evidence="5">
    <location>
        <begin position="725"/>
        <end position="784"/>
    </location>
</feature>
<feature type="region of interest" description="Disordered" evidence="5">
    <location>
        <begin position="123"/>
        <end position="143"/>
    </location>
</feature>
<dbReference type="Proteomes" id="UP000694843">
    <property type="component" value="Unplaced"/>
</dbReference>
<gene>
    <name evidence="8" type="primary">LOC108682562</name>
</gene>
<protein>
    <submittedName>
        <fullName evidence="8">E3 ubiquitin-protein ligase Arkadia</fullName>
    </submittedName>
</protein>
<dbReference type="GO" id="GO:0008270">
    <property type="term" value="F:zinc ion binding"/>
    <property type="evidence" value="ECO:0007669"/>
    <property type="project" value="UniProtKB-KW"/>
</dbReference>
<feature type="domain" description="RING-type" evidence="6">
    <location>
        <begin position="937"/>
        <end position="978"/>
    </location>
</feature>
<organism evidence="7 8">
    <name type="scientific">Hyalella azteca</name>
    <name type="common">Amphipod</name>
    <dbReference type="NCBI Taxonomy" id="294128"/>
    <lineage>
        <taxon>Eukaryota</taxon>
        <taxon>Metazoa</taxon>
        <taxon>Ecdysozoa</taxon>
        <taxon>Arthropoda</taxon>
        <taxon>Crustacea</taxon>
        <taxon>Multicrustacea</taxon>
        <taxon>Malacostraca</taxon>
        <taxon>Eumalacostraca</taxon>
        <taxon>Peracarida</taxon>
        <taxon>Amphipoda</taxon>
        <taxon>Senticaudata</taxon>
        <taxon>Talitrida</taxon>
        <taxon>Talitroidea</taxon>
        <taxon>Hyalellidae</taxon>
        <taxon>Hyalella</taxon>
    </lineage>
</organism>
<keyword evidence="3" id="KW-0862">Zinc</keyword>
<evidence type="ECO:0000256" key="4">
    <source>
        <dbReference type="PROSITE-ProRule" id="PRU00175"/>
    </source>
</evidence>
<feature type="region of interest" description="Disordered" evidence="5">
    <location>
        <begin position="201"/>
        <end position="264"/>
    </location>
</feature>
<feature type="region of interest" description="Disordered" evidence="5">
    <location>
        <begin position="673"/>
        <end position="706"/>
    </location>
</feature>
<feature type="region of interest" description="Disordered" evidence="5">
    <location>
        <begin position="1262"/>
        <end position="1293"/>
    </location>
</feature>
<feature type="region of interest" description="Disordered" evidence="5">
    <location>
        <begin position="590"/>
        <end position="609"/>
    </location>
</feature>
<dbReference type="InterPro" id="IPR001841">
    <property type="entry name" value="Znf_RING"/>
</dbReference>
<evidence type="ECO:0000313" key="7">
    <source>
        <dbReference type="Proteomes" id="UP000694843"/>
    </source>
</evidence>
<keyword evidence="2 4" id="KW-0863">Zinc-finger</keyword>
<dbReference type="Pfam" id="PF13639">
    <property type="entry name" value="zf-RING_2"/>
    <property type="match status" value="1"/>
</dbReference>
<evidence type="ECO:0000256" key="5">
    <source>
        <dbReference type="SAM" id="MobiDB-lite"/>
    </source>
</evidence>
<evidence type="ECO:0000259" key="6">
    <source>
        <dbReference type="PROSITE" id="PS50089"/>
    </source>
</evidence>
<keyword evidence="1" id="KW-0479">Metal-binding</keyword>
<dbReference type="Gene3D" id="3.30.40.10">
    <property type="entry name" value="Zinc/RING finger domain, C3HC4 (zinc finger)"/>
    <property type="match status" value="1"/>
</dbReference>
<dbReference type="PROSITE" id="PS50089">
    <property type="entry name" value="ZF_RING_2"/>
    <property type="match status" value="1"/>
</dbReference>
<dbReference type="PANTHER" id="PTHR45676:SF41">
    <property type="entry name" value="RING-H2 FINGER PROTEIN ATL66"/>
    <property type="match status" value="1"/>
</dbReference>
<feature type="compositionally biased region" description="Polar residues" evidence="5">
    <location>
        <begin position="1269"/>
        <end position="1293"/>
    </location>
</feature>
<dbReference type="KEGG" id="hazt:108682562"/>
<evidence type="ECO:0000256" key="3">
    <source>
        <dbReference type="ARBA" id="ARBA00022833"/>
    </source>
</evidence>
<feature type="compositionally biased region" description="Polar residues" evidence="5">
    <location>
        <begin position="1204"/>
        <end position="1223"/>
    </location>
</feature>
<feature type="region of interest" description="Disordered" evidence="5">
    <location>
        <begin position="1186"/>
        <end position="1223"/>
    </location>
</feature>
<feature type="compositionally biased region" description="Polar residues" evidence="5">
    <location>
        <begin position="333"/>
        <end position="347"/>
    </location>
</feature>
<evidence type="ECO:0000256" key="2">
    <source>
        <dbReference type="ARBA" id="ARBA00022771"/>
    </source>
</evidence>
<feature type="compositionally biased region" description="Basic residues" evidence="5">
    <location>
        <begin position="827"/>
        <end position="836"/>
    </location>
</feature>
<evidence type="ECO:0000256" key="1">
    <source>
        <dbReference type="ARBA" id="ARBA00022723"/>
    </source>
</evidence>
<dbReference type="InterPro" id="IPR013083">
    <property type="entry name" value="Znf_RING/FYVE/PHD"/>
</dbReference>
<dbReference type="SUPFAM" id="SSF57850">
    <property type="entry name" value="RING/U-box"/>
    <property type="match status" value="1"/>
</dbReference>
<dbReference type="GeneID" id="108682562"/>
<dbReference type="CDD" id="cd16474">
    <property type="entry name" value="RING-H2_RNF111-like"/>
    <property type="match status" value="1"/>
</dbReference>
<keyword evidence="7" id="KW-1185">Reference proteome</keyword>
<proteinExistence type="predicted"/>